<dbReference type="EMBL" id="JACEIK010000714">
    <property type="protein sequence ID" value="MCD7461265.1"/>
    <property type="molecule type" value="Genomic_DNA"/>
</dbReference>
<reference evidence="1 2" key="1">
    <citation type="journal article" date="2021" name="BMC Genomics">
        <title>Datura genome reveals duplications of psychoactive alkaloid biosynthetic genes and high mutation rate following tissue culture.</title>
        <authorList>
            <person name="Rajewski A."/>
            <person name="Carter-House D."/>
            <person name="Stajich J."/>
            <person name="Litt A."/>
        </authorList>
    </citation>
    <scope>NUCLEOTIDE SEQUENCE [LARGE SCALE GENOMIC DNA]</scope>
    <source>
        <strain evidence="1">AR-01</strain>
    </source>
</reference>
<sequence length="51" mass="5728">MVGFIDWRKVKNLSGVEEVVGVKKVENMVYCCRKLGVLGSRKKDVGSWVSL</sequence>
<evidence type="ECO:0000313" key="2">
    <source>
        <dbReference type="Proteomes" id="UP000823775"/>
    </source>
</evidence>
<gene>
    <name evidence="1" type="ORF">HAX54_045779</name>
</gene>
<protein>
    <submittedName>
        <fullName evidence="1">Uncharacterized protein</fullName>
    </submittedName>
</protein>
<dbReference type="Proteomes" id="UP000823775">
    <property type="component" value="Unassembled WGS sequence"/>
</dbReference>
<comment type="caution">
    <text evidence="1">The sequence shown here is derived from an EMBL/GenBank/DDBJ whole genome shotgun (WGS) entry which is preliminary data.</text>
</comment>
<accession>A0ABS8SR02</accession>
<proteinExistence type="predicted"/>
<keyword evidence="2" id="KW-1185">Reference proteome</keyword>
<evidence type="ECO:0000313" key="1">
    <source>
        <dbReference type="EMBL" id="MCD7461265.1"/>
    </source>
</evidence>
<organism evidence="1 2">
    <name type="scientific">Datura stramonium</name>
    <name type="common">Jimsonweed</name>
    <name type="synonym">Common thornapple</name>
    <dbReference type="NCBI Taxonomy" id="4076"/>
    <lineage>
        <taxon>Eukaryota</taxon>
        <taxon>Viridiplantae</taxon>
        <taxon>Streptophyta</taxon>
        <taxon>Embryophyta</taxon>
        <taxon>Tracheophyta</taxon>
        <taxon>Spermatophyta</taxon>
        <taxon>Magnoliopsida</taxon>
        <taxon>eudicotyledons</taxon>
        <taxon>Gunneridae</taxon>
        <taxon>Pentapetalae</taxon>
        <taxon>asterids</taxon>
        <taxon>lamiids</taxon>
        <taxon>Solanales</taxon>
        <taxon>Solanaceae</taxon>
        <taxon>Solanoideae</taxon>
        <taxon>Datureae</taxon>
        <taxon>Datura</taxon>
    </lineage>
</organism>
<feature type="non-terminal residue" evidence="1">
    <location>
        <position position="51"/>
    </location>
</feature>
<name>A0ABS8SR02_DATST</name>